<organism evidence="3">
    <name type="scientific">hydrothermal vent metagenome</name>
    <dbReference type="NCBI Taxonomy" id="652676"/>
    <lineage>
        <taxon>unclassified sequences</taxon>
        <taxon>metagenomes</taxon>
        <taxon>ecological metagenomes</taxon>
    </lineage>
</organism>
<dbReference type="InterPro" id="IPR000326">
    <property type="entry name" value="PAP2/HPO"/>
</dbReference>
<feature type="transmembrane region" description="Helical" evidence="1">
    <location>
        <begin position="137"/>
        <end position="153"/>
    </location>
</feature>
<keyword evidence="1" id="KW-0472">Membrane</keyword>
<gene>
    <name evidence="3" type="ORF">MNBD_NITROSPINAE02-1450</name>
</gene>
<dbReference type="SUPFAM" id="SSF48317">
    <property type="entry name" value="Acid phosphatase/Vanadium-dependent haloperoxidase"/>
    <property type="match status" value="1"/>
</dbReference>
<feature type="transmembrane region" description="Helical" evidence="1">
    <location>
        <begin position="60"/>
        <end position="81"/>
    </location>
</feature>
<protein>
    <submittedName>
        <fullName evidence="3">Membrane-associated phospholipid phosphatase</fullName>
    </submittedName>
</protein>
<reference evidence="3" key="1">
    <citation type="submission" date="2018-06" db="EMBL/GenBank/DDBJ databases">
        <authorList>
            <person name="Zhirakovskaya E."/>
        </authorList>
    </citation>
    <scope>NUCLEOTIDE SEQUENCE</scope>
</reference>
<keyword evidence="1" id="KW-0812">Transmembrane</keyword>
<evidence type="ECO:0000256" key="1">
    <source>
        <dbReference type="SAM" id="Phobius"/>
    </source>
</evidence>
<dbReference type="AlphaFoldDB" id="A0A3B1CPJ7"/>
<feature type="transmembrane region" description="Helical" evidence="1">
    <location>
        <begin position="113"/>
        <end position="132"/>
    </location>
</feature>
<dbReference type="PANTHER" id="PTHR14969:SF13">
    <property type="entry name" value="AT30094P"/>
    <property type="match status" value="1"/>
</dbReference>
<sequence>MELIQKLDEALFLWINLAWSSPGLDGLMSLVTVMGNAAVWVTFGGYFIYFRDKPNRRRRLVMLIIAMAIGGAAGQAVKYVADRDRPLARYKQEIRAGKMDINTPLNRLETRSFPSGHTQAAFSAATFFVLYYRRFKALLMLAAIAVGISRVYLGTHFPLDILAGAAIGMGVTWLIWRYDMRSGGANVNEPRPSAGLEMR</sequence>
<dbReference type="SMART" id="SM00014">
    <property type="entry name" value="acidPPc"/>
    <property type="match status" value="1"/>
</dbReference>
<evidence type="ECO:0000313" key="3">
    <source>
        <dbReference type="EMBL" id="VAX20845.1"/>
    </source>
</evidence>
<keyword evidence="1" id="KW-1133">Transmembrane helix</keyword>
<dbReference type="PANTHER" id="PTHR14969">
    <property type="entry name" value="SPHINGOSINE-1-PHOSPHATE PHOSPHOHYDROLASE"/>
    <property type="match status" value="1"/>
</dbReference>
<dbReference type="EMBL" id="UOGE01000062">
    <property type="protein sequence ID" value="VAX20845.1"/>
    <property type="molecule type" value="Genomic_DNA"/>
</dbReference>
<accession>A0A3B1CPJ7</accession>
<dbReference type="Pfam" id="PF01569">
    <property type="entry name" value="PAP2"/>
    <property type="match status" value="1"/>
</dbReference>
<feature type="domain" description="Phosphatidic acid phosphatase type 2/haloperoxidase" evidence="2">
    <location>
        <begin position="60"/>
        <end position="176"/>
    </location>
</feature>
<feature type="transmembrane region" description="Helical" evidence="1">
    <location>
        <begin position="159"/>
        <end position="176"/>
    </location>
</feature>
<feature type="transmembrane region" description="Helical" evidence="1">
    <location>
        <begin position="27"/>
        <end position="48"/>
    </location>
</feature>
<proteinExistence type="predicted"/>
<dbReference type="Gene3D" id="1.20.144.10">
    <property type="entry name" value="Phosphatidic acid phosphatase type 2/haloperoxidase"/>
    <property type="match status" value="1"/>
</dbReference>
<dbReference type="InterPro" id="IPR036938">
    <property type="entry name" value="PAP2/HPO_sf"/>
</dbReference>
<evidence type="ECO:0000259" key="2">
    <source>
        <dbReference type="SMART" id="SM00014"/>
    </source>
</evidence>
<name>A0A3B1CPJ7_9ZZZZ</name>